<evidence type="ECO:0000256" key="19">
    <source>
        <dbReference type="SAM" id="MobiDB-lite"/>
    </source>
</evidence>
<keyword evidence="18" id="KW-0175">Coiled coil</keyword>
<dbReference type="SUPFAM" id="SSF47384">
    <property type="entry name" value="Homodimeric domain of signal transducing histidine kinase"/>
    <property type="match status" value="1"/>
</dbReference>
<evidence type="ECO:0000256" key="15">
    <source>
        <dbReference type="ARBA" id="ARBA00068150"/>
    </source>
</evidence>
<evidence type="ECO:0000259" key="21">
    <source>
        <dbReference type="PROSITE" id="PS50110"/>
    </source>
</evidence>
<evidence type="ECO:0000256" key="18">
    <source>
        <dbReference type="SAM" id="Coils"/>
    </source>
</evidence>
<dbReference type="Pfam" id="PF00512">
    <property type="entry name" value="HisKA"/>
    <property type="match status" value="1"/>
</dbReference>
<feature type="domain" description="HPt" evidence="24">
    <location>
        <begin position="1014"/>
        <end position="1108"/>
    </location>
</feature>
<dbReference type="PANTHER" id="PTHR45339:SF1">
    <property type="entry name" value="HYBRID SIGNAL TRANSDUCTION HISTIDINE KINASE J"/>
    <property type="match status" value="1"/>
</dbReference>
<keyword evidence="4" id="KW-1003">Cell membrane</keyword>
<dbReference type="InterPro" id="IPR008207">
    <property type="entry name" value="Sig_transdc_His_kin_Hpt_dom"/>
</dbReference>
<dbReference type="PROSITE" id="PS50112">
    <property type="entry name" value="PAS"/>
    <property type="match status" value="2"/>
</dbReference>
<dbReference type="Pfam" id="PF00072">
    <property type="entry name" value="Response_reg"/>
    <property type="match status" value="2"/>
</dbReference>
<dbReference type="InterPro" id="IPR035965">
    <property type="entry name" value="PAS-like_dom_sf"/>
</dbReference>
<dbReference type="FunFam" id="3.30.565.10:FF:000010">
    <property type="entry name" value="Sensor histidine kinase RcsC"/>
    <property type="match status" value="1"/>
</dbReference>
<evidence type="ECO:0000256" key="9">
    <source>
        <dbReference type="ARBA" id="ARBA00022777"/>
    </source>
</evidence>
<evidence type="ECO:0000259" key="22">
    <source>
        <dbReference type="PROSITE" id="PS50112"/>
    </source>
</evidence>
<dbReference type="Gene3D" id="1.20.120.160">
    <property type="entry name" value="HPT domain"/>
    <property type="match status" value="1"/>
</dbReference>
<dbReference type="CDD" id="cd00130">
    <property type="entry name" value="PAS"/>
    <property type="match status" value="2"/>
</dbReference>
<dbReference type="InterPro" id="IPR000014">
    <property type="entry name" value="PAS"/>
</dbReference>
<comment type="subunit">
    <text evidence="14">At low DSF concentrations, interacts with RpfF.</text>
</comment>
<dbReference type="Pfam" id="PF08448">
    <property type="entry name" value="PAS_4"/>
    <property type="match status" value="1"/>
</dbReference>
<dbReference type="Gene3D" id="3.40.50.2300">
    <property type="match status" value="2"/>
</dbReference>
<keyword evidence="7" id="KW-0812">Transmembrane</keyword>
<evidence type="ECO:0000256" key="13">
    <source>
        <dbReference type="ARBA" id="ARBA00023136"/>
    </source>
</evidence>
<comment type="caution">
    <text evidence="25">The sequence shown here is derived from an EMBL/GenBank/DDBJ whole genome shotgun (WGS) entry which is preliminary data.</text>
</comment>
<evidence type="ECO:0000256" key="17">
    <source>
        <dbReference type="PROSITE-ProRule" id="PRU00169"/>
    </source>
</evidence>
<keyword evidence="12" id="KW-0902">Two-component regulatory system</keyword>
<dbReference type="SUPFAM" id="SSF47226">
    <property type="entry name" value="Histidine-containing phosphotransfer domain, HPT domain"/>
    <property type="match status" value="1"/>
</dbReference>
<evidence type="ECO:0000256" key="3">
    <source>
        <dbReference type="ARBA" id="ARBA00012438"/>
    </source>
</evidence>
<evidence type="ECO:0000259" key="20">
    <source>
        <dbReference type="PROSITE" id="PS50109"/>
    </source>
</evidence>
<keyword evidence="13" id="KW-0472">Membrane</keyword>
<dbReference type="EMBL" id="JAAIJR010000222">
    <property type="protein sequence ID" value="NEX23515.1"/>
    <property type="molecule type" value="Genomic_DNA"/>
</dbReference>
<dbReference type="GO" id="GO:0005524">
    <property type="term" value="F:ATP binding"/>
    <property type="evidence" value="ECO:0007669"/>
    <property type="project" value="UniProtKB-KW"/>
</dbReference>
<dbReference type="InterPro" id="IPR005467">
    <property type="entry name" value="His_kinase_dom"/>
</dbReference>
<evidence type="ECO:0000313" key="25">
    <source>
        <dbReference type="EMBL" id="NEX23515.1"/>
    </source>
</evidence>
<evidence type="ECO:0000259" key="23">
    <source>
        <dbReference type="PROSITE" id="PS50113"/>
    </source>
</evidence>
<dbReference type="PROSITE" id="PS50109">
    <property type="entry name" value="HIS_KIN"/>
    <property type="match status" value="1"/>
</dbReference>
<evidence type="ECO:0000256" key="14">
    <source>
        <dbReference type="ARBA" id="ARBA00064003"/>
    </source>
</evidence>
<feature type="modified residue" description="4-aspartylphosphate" evidence="17">
    <location>
        <position position="754"/>
    </location>
</feature>
<dbReference type="InterPro" id="IPR001610">
    <property type="entry name" value="PAC"/>
</dbReference>
<feature type="coiled-coil region" evidence="18">
    <location>
        <begin position="155"/>
        <end position="182"/>
    </location>
</feature>
<dbReference type="RefSeq" id="WP_164656945.1">
    <property type="nucleotide sequence ID" value="NZ_JAAIJR010000222.1"/>
</dbReference>
<dbReference type="NCBIfam" id="TIGR00229">
    <property type="entry name" value="sensory_box"/>
    <property type="match status" value="2"/>
</dbReference>
<comment type="catalytic activity">
    <reaction evidence="1">
        <text>ATP + protein L-histidine = ADP + protein N-phospho-L-histidine.</text>
        <dbReference type="EC" id="2.7.13.3"/>
    </reaction>
</comment>
<evidence type="ECO:0000256" key="11">
    <source>
        <dbReference type="ARBA" id="ARBA00022989"/>
    </source>
</evidence>
<sequence length="1123" mass="123004">MSHEARQIRLLSMLYDLVRVIGGELYVKPLMTRAIQRLLFHTGLPAGVALQASPDHLDAARLVVAVGSLRLKGQCDLRIPVLADWLAGDIAEYRCDADQRELPGLCEGYGYMIKLPVRGFGSILLLGPCGYTSDLPLTDLFPPVLENLAKAAQLCQANEAHARRLEQDRDAAQSQLATSTRLLEAERARLQALIEAVPDVIWLKDPDGVFLLCNRGIERLFGVSASQIIGRSDYDFVDRDLADFFRENDRKAAELSRSSRNEEWLSFAEDGYRGLFETIKTPMYDEAGQLVGVIGIARDITARKQEQAELQRREEIYGAIVNQAADGIVLIDCETHGFEEFNEAACRMLGFSRAELAERRLEDLTACPTTEVSAGLRELLVVDGDVLEAQYRRKNGVMLDVLVSNRAVRIGGRDYVAAIWHDVSERKRMDAELAGYRKHLEELVAERTAKLEAASQAKSVFLANMSHEIRTPMNAIIGLTHLLKREIQTPRQREMLDKVSSAAHHLLGIINDILDYSKIEAGRLVLESADFDLDQVFADTIGLLADKAFAKDVELIVDVMGLPRHLRGDGLRLGQIVINLGTNALKFTEQGTVTIHGRVLAAEHDRILTRIEVRDTGVGMTEAQRARLFQPFEQADASTTRVYGGTGLGLAICRRLVEAMGGRLGCDSLAGRGSTFWIEVSFDRAADARRASALPSAWRGWRALVLDDDAAARAALVAILRAQGMVVDALASGVEAIDHLRRRTGASYDLIFIDSRMPLMDGPETALNLLSLGLVGAARLILLDASNGRQAEDMASYGFRGAIPKPFTPRVFLARLLAALSDEDAAAPARSSASRAEERLARHRGQRVLLAEDNPLNRDIALALLSEVGLEVALAENGRVAVQMAAAADYDLILMDIQMPQVDGLEATGRIRALAAHRNTPILAMTANAFDDDRDICLAAGMQDHLPKPVDPDALYEALLRWLPPPSERAAVPVRPESLDEPEVQESDSQAVPLALQGLEDLDLDLAMKSVCGNVSLYLSLLRQFFELHEGDLSGLVELTAAGEAAEARKVVHSIKGAAAALGMHRVQACSLALERVLLDGQDPETVEMLLRELTTAVTSLKLSLSEVLLEAERLSEKPQGRL</sequence>
<dbReference type="InterPro" id="IPR036097">
    <property type="entry name" value="HisK_dim/P_sf"/>
</dbReference>
<evidence type="ECO:0000256" key="7">
    <source>
        <dbReference type="ARBA" id="ARBA00022692"/>
    </source>
</evidence>
<dbReference type="Proteomes" id="UP000471640">
    <property type="component" value="Unassembled WGS sequence"/>
</dbReference>
<dbReference type="PROSITE" id="PS50113">
    <property type="entry name" value="PAC"/>
    <property type="match status" value="1"/>
</dbReference>
<feature type="region of interest" description="Disordered" evidence="19">
    <location>
        <begin position="970"/>
        <end position="989"/>
    </location>
</feature>
<dbReference type="SMART" id="SM00086">
    <property type="entry name" value="PAC"/>
    <property type="match status" value="2"/>
</dbReference>
<dbReference type="EC" id="2.7.13.3" evidence="3"/>
<feature type="domain" description="PAS" evidence="22">
    <location>
        <begin position="186"/>
        <end position="256"/>
    </location>
</feature>
<keyword evidence="6" id="KW-0808">Transferase</keyword>
<gene>
    <name evidence="25" type="ORF">G3480_25080</name>
</gene>
<dbReference type="Gene3D" id="3.30.565.10">
    <property type="entry name" value="Histidine kinase-like ATPase, C-terminal domain"/>
    <property type="match status" value="1"/>
</dbReference>
<dbReference type="Pfam" id="PF02518">
    <property type="entry name" value="HATPase_c"/>
    <property type="match status" value="1"/>
</dbReference>
<dbReference type="SUPFAM" id="SSF55785">
    <property type="entry name" value="PYP-like sensor domain (PAS domain)"/>
    <property type="match status" value="2"/>
</dbReference>
<dbReference type="InterPro" id="IPR003661">
    <property type="entry name" value="HisK_dim/P_dom"/>
</dbReference>
<dbReference type="InterPro" id="IPR001789">
    <property type="entry name" value="Sig_transdc_resp-reg_receiver"/>
</dbReference>
<dbReference type="AlphaFoldDB" id="A0A6P1E7N2"/>
<dbReference type="FunFam" id="1.10.287.130:FF:000002">
    <property type="entry name" value="Two-component osmosensing histidine kinase"/>
    <property type="match status" value="1"/>
</dbReference>
<evidence type="ECO:0000256" key="1">
    <source>
        <dbReference type="ARBA" id="ARBA00000085"/>
    </source>
</evidence>
<evidence type="ECO:0000256" key="2">
    <source>
        <dbReference type="ARBA" id="ARBA00004651"/>
    </source>
</evidence>
<dbReference type="CDD" id="cd16922">
    <property type="entry name" value="HATPase_EvgS-ArcB-TorS-like"/>
    <property type="match status" value="1"/>
</dbReference>
<feature type="domain" description="Histidine kinase" evidence="20">
    <location>
        <begin position="464"/>
        <end position="684"/>
    </location>
</feature>
<dbReference type="InterPro" id="IPR003594">
    <property type="entry name" value="HATPase_dom"/>
</dbReference>
<name>A0A6P1E7N2_9GAMM</name>
<evidence type="ECO:0000256" key="16">
    <source>
        <dbReference type="PROSITE-ProRule" id="PRU00110"/>
    </source>
</evidence>
<feature type="domain" description="Response regulatory" evidence="21">
    <location>
        <begin position="847"/>
        <end position="963"/>
    </location>
</feature>
<dbReference type="PROSITE" id="PS50110">
    <property type="entry name" value="RESPONSE_REGULATORY"/>
    <property type="match status" value="2"/>
</dbReference>
<keyword evidence="11" id="KW-1133">Transmembrane helix</keyword>
<feature type="domain" description="PAS" evidence="22">
    <location>
        <begin position="313"/>
        <end position="359"/>
    </location>
</feature>
<feature type="domain" description="Response regulatory" evidence="21">
    <location>
        <begin position="702"/>
        <end position="820"/>
    </location>
</feature>
<evidence type="ECO:0000256" key="10">
    <source>
        <dbReference type="ARBA" id="ARBA00022840"/>
    </source>
</evidence>
<dbReference type="InterPro" id="IPR011006">
    <property type="entry name" value="CheY-like_superfamily"/>
</dbReference>
<dbReference type="Pfam" id="PF13426">
    <property type="entry name" value="PAS_9"/>
    <property type="match status" value="1"/>
</dbReference>
<keyword evidence="5 17" id="KW-0597">Phosphoprotein</keyword>
<feature type="domain" description="PAC" evidence="23">
    <location>
        <begin position="260"/>
        <end position="312"/>
    </location>
</feature>
<dbReference type="SMART" id="SM00387">
    <property type="entry name" value="HATPase_c"/>
    <property type="match status" value="1"/>
</dbReference>
<dbReference type="Pfam" id="PF01627">
    <property type="entry name" value="Hpt"/>
    <property type="match status" value="1"/>
</dbReference>
<dbReference type="Gene3D" id="1.10.287.130">
    <property type="match status" value="1"/>
</dbReference>
<dbReference type="GO" id="GO:0005886">
    <property type="term" value="C:plasma membrane"/>
    <property type="evidence" value="ECO:0007669"/>
    <property type="project" value="UniProtKB-SubCell"/>
</dbReference>
<reference evidence="26" key="1">
    <citation type="journal article" date="2020" name="Microbiol. Resour. Announc.">
        <title>Draft Genome Sequences of Thiorhodococcus mannitoliphagus and Thiorhodococcus minor, Purple Sulfur Photosynthetic Bacteria in the Gammaproteobacterial Family Chromatiaceae.</title>
        <authorList>
            <person name="Aviles F.A."/>
            <person name="Meyer T.E."/>
            <person name="Kyndt J.A."/>
        </authorList>
    </citation>
    <scope>NUCLEOTIDE SEQUENCE [LARGE SCALE GENOMIC DNA]</scope>
    <source>
        <strain evidence="26">DSM 18266</strain>
    </source>
</reference>
<evidence type="ECO:0000256" key="12">
    <source>
        <dbReference type="ARBA" id="ARBA00023012"/>
    </source>
</evidence>
<feature type="modified residue" description="4-aspartylphosphate" evidence="17">
    <location>
        <position position="896"/>
    </location>
</feature>
<evidence type="ECO:0000256" key="4">
    <source>
        <dbReference type="ARBA" id="ARBA00022475"/>
    </source>
</evidence>
<dbReference type="InterPro" id="IPR036890">
    <property type="entry name" value="HATPase_C_sf"/>
</dbReference>
<keyword evidence="26" id="KW-1185">Reference proteome</keyword>
<keyword evidence="8" id="KW-0547">Nucleotide-binding</keyword>
<evidence type="ECO:0000259" key="24">
    <source>
        <dbReference type="PROSITE" id="PS50894"/>
    </source>
</evidence>
<comment type="subcellular location">
    <subcellularLocation>
        <location evidence="2">Cell membrane</location>
        <topology evidence="2">Multi-pass membrane protein</topology>
    </subcellularLocation>
</comment>
<dbReference type="InterPro" id="IPR013656">
    <property type="entry name" value="PAS_4"/>
</dbReference>
<dbReference type="SMART" id="SM00091">
    <property type="entry name" value="PAS"/>
    <property type="match status" value="2"/>
</dbReference>
<keyword evidence="10" id="KW-0067">ATP-binding</keyword>
<dbReference type="GO" id="GO:0000155">
    <property type="term" value="F:phosphorelay sensor kinase activity"/>
    <property type="evidence" value="ECO:0007669"/>
    <property type="project" value="InterPro"/>
</dbReference>
<proteinExistence type="predicted"/>
<dbReference type="SUPFAM" id="SSF55874">
    <property type="entry name" value="ATPase domain of HSP90 chaperone/DNA topoisomerase II/histidine kinase"/>
    <property type="match status" value="1"/>
</dbReference>
<evidence type="ECO:0000313" key="26">
    <source>
        <dbReference type="Proteomes" id="UP000471640"/>
    </source>
</evidence>
<dbReference type="PROSITE" id="PS50894">
    <property type="entry name" value="HPT"/>
    <property type="match status" value="1"/>
</dbReference>
<accession>A0A6P1E7N2</accession>
<dbReference type="PRINTS" id="PR00344">
    <property type="entry name" value="BCTRLSENSOR"/>
</dbReference>
<dbReference type="SMART" id="SM00448">
    <property type="entry name" value="REC"/>
    <property type="match status" value="2"/>
</dbReference>
<keyword evidence="9" id="KW-0418">Kinase</keyword>
<dbReference type="CDD" id="cd17546">
    <property type="entry name" value="REC_hyHK_CKI1_RcsC-like"/>
    <property type="match status" value="1"/>
</dbReference>
<evidence type="ECO:0000256" key="6">
    <source>
        <dbReference type="ARBA" id="ARBA00022679"/>
    </source>
</evidence>
<dbReference type="SUPFAM" id="SSF52172">
    <property type="entry name" value="CheY-like"/>
    <property type="match status" value="2"/>
</dbReference>
<organism evidence="25 26">
    <name type="scientific">Thiorhodococcus mannitoliphagus</name>
    <dbReference type="NCBI Taxonomy" id="329406"/>
    <lineage>
        <taxon>Bacteria</taxon>
        <taxon>Pseudomonadati</taxon>
        <taxon>Pseudomonadota</taxon>
        <taxon>Gammaproteobacteria</taxon>
        <taxon>Chromatiales</taxon>
        <taxon>Chromatiaceae</taxon>
        <taxon>Thiorhodococcus</taxon>
    </lineage>
</organism>
<dbReference type="InterPro" id="IPR036641">
    <property type="entry name" value="HPT_dom_sf"/>
</dbReference>
<dbReference type="InterPro" id="IPR000700">
    <property type="entry name" value="PAS-assoc_C"/>
</dbReference>
<evidence type="ECO:0000256" key="8">
    <source>
        <dbReference type="ARBA" id="ARBA00022741"/>
    </source>
</evidence>
<protein>
    <recommendedName>
        <fullName evidence="15">Sensory/regulatory protein RpfC</fullName>
        <ecNumber evidence="3">2.7.13.3</ecNumber>
    </recommendedName>
</protein>
<evidence type="ECO:0000256" key="5">
    <source>
        <dbReference type="ARBA" id="ARBA00022553"/>
    </source>
</evidence>
<reference evidence="25 26" key="2">
    <citation type="submission" date="2020-02" db="EMBL/GenBank/DDBJ databases">
        <title>Genome sequences of Thiorhodococcus mannitoliphagus and Thiorhodococcus minor, purple sulfur photosynthetic bacteria in the gammaproteobacterial family, Chromatiaceae.</title>
        <authorList>
            <person name="Aviles F.A."/>
            <person name="Meyer T.E."/>
            <person name="Kyndt J.A."/>
        </authorList>
    </citation>
    <scope>NUCLEOTIDE SEQUENCE [LARGE SCALE GENOMIC DNA]</scope>
    <source>
        <strain evidence="25 26">DSM 18266</strain>
    </source>
</reference>
<dbReference type="InterPro" id="IPR004358">
    <property type="entry name" value="Sig_transdc_His_kin-like_C"/>
</dbReference>
<dbReference type="Gene3D" id="3.30.450.20">
    <property type="entry name" value="PAS domain"/>
    <property type="match status" value="2"/>
</dbReference>
<feature type="modified residue" description="Phosphohistidine" evidence="16">
    <location>
        <position position="1053"/>
    </location>
</feature>
<dbReference type="CDD" id="cd00082">
    <property type="entry name" value="HisKA"/>
    <property type="match status" value="1"/>
</dbReference>
<dbReference type="PANTHER" id="PTHR45339">
    <property type="entry name" value="HYBRID SIGNAL TRANSDUCTION HISTIDINE KINASE J"/>
    <property type="match status" value="1"/>
</dbReference>
<dbReference type="SMART" id="SM00388">
    <property type="entry name" value="HisKA"/>
    <property type="match status" value="1"/>
</dbReference>